<evidence type="ECO:0000256" key="1">
    <source>
        <dbReference type="ARBA" id="ARBA00001974"/>
    </source>
</evidence>
<dbReference type="SUPFAM" id="SSF51905">
    <property type="entry name" value="FAD/NAD(P)-binding domain"/>
    <property type="match status" value="1"/>
</dbReference>
<dbReference type="PRINTS" id="PR00411">
    <property type="entry name" value="PNDRDTASEI"/>
</dbReference>
<reference evidence="8" key="1">
    <citation type="journal article" date="2020" name="Front. Microbiol.">
        <title>Phenotypic and Genetic Characterization of the Cheese Ripening Yeast Geotrichum candidum.</title>
        <authorList>
            <person name="Perkins V."/>
            <person name="Vignola S."/>
            <person name="Lessard M.H."/>
            <person name="Plante P.L."/>
            <person name="Corbeil J."/>
            <person name="Dugat-Bony E."/>
            <person name="Frenette M."/>
            <person name="Labrie S."/>
        </authorList>
    </citation>
    <scope>NUCLEOTIDE SEQUENCE</scope>
    <source>
        <strain evidence="8">LMA-70</strain>
    </source>
</reference>
<evidence type="ECO:0000256" key="3">
    <source>
        <dbReference type="ARBA" id="ARBA00022630"/>
    </source>
</evidence>
<dbReference type="GO" id="GO:0050660">
    <property type="term" value="F:flavin adenine dinucleotide binding"/>
    <property type="evidence" value="ECO:0007669"/>
    <property type="project" value="InterPro"/>
</dbReference>
<keyword evidence="7" id="KW-0503">Monooxygenase</keyword>
<dbReference type="EMBL" id="QQZK01000010">
    <property type="protein sequence ID" value="KAF5104284.1"/>
    <property type="molecule type" value="Genomic_DNA"/>
</dbReference>
<reference evidence="8" key="2">
    <citation type="submission" date="2020-01" db="EMBL/GenBank/DDBJ databases">
        <authorList>
            <person name="Perkins V."/>
            <person name="Lessard M.-H."/>
            <person name="Dugat-Bony E."/>
            <person name="Frenette M."/>
            <person name="Labrie S."/>
        </authorList>
    </citation>
    <scope>NUCLEOTIDE SEQUENCE</scope>
    <source>
        <strain evidence="8">LMA-70</strain>
    </source>
</reference>
<evidence type="ECO:0000256" key="5">
    <source>
        <dbReference type="ARBA" id="ARBA00022857"/>
    </source>
</evidence>
<comment type="cofactor">
    <cofactor evidence="1">
        <name>FAD</name>
        <dbReference type="ChEBI" id="CHEBI:57692"/>
    </cofactor>
</comment>
<accession>A0A9P5G9C4</accession>
<dbReference type="AlphaFoldDB" id="A0A9P5G9C4"/>
<name>A0A9P5G9C4_GEOCN</name>
<dbReference type="Pfam" id="PF00743">
    <property type="entry name" value="FMO-like"/>
    <property type="match status" value="1"/>
</dbReference>
<dbReference type="InterPro" id="IPR036188">
    <property type="entry name" value="FAD/NAD-bd_sf"/>
</dbReference>
<evidence type="ECO:0008006" key="10">
    <source>
        <dbReference type="Google" id="ProtNLM"/>
    </source>
</evidence>
<evidence type="ECO:0000313" key="9">
    <source>
        <dbReference type="Proteomes" id="UP000750522"/>
    </source>
</evidence>
<sequence>MSNSANNYDAIVVGGGFGGIYQVYKLRELGFNVKAFERGAGLGGVWRQNVYPGARVDSDVPVYQLWIKDVYEDFDFEKRFPDWREIQKYFSHVDKKLNISQHYDYNTWVTEASFDDNTGKWTVTTTGDGAGTYTAKYLLLCTGFASKSYTPDFKGLDKFKGTMHHTSEWPVEQVDFKGKRVAVVGTGASGVQVIQEVGPHVESLTVYQRTPNLAIPMVQTDNDKAYENKRKENYDKVFENTLVVSTGGFEFGFDTRSCLEVTPEEREAHFKECFRKGGFNFWVANFHDIWTNQEADKHAYDFWRKTVLARLTRPEMRELLAPEKSPVTWSGKRPCLEQTYYEVYNQPNVDIVNLRKEPIIEFTEKGIRTADHGELEFDIIVLATGFDAVTGGLTQINVRGSKGETLKEKWSNGVYTYLGVSAADFPNMFFMYGPQGPTAFSNGPTCAQVQANWITDAIVYAEKNNLKAISPSVEAEQKYRHHVNAIQDATLVGQTKSWYTGGNIPGKKVEALNYLGGIPNYIKEIDQEANIHYDNFIKVQ</sequence>
<comment type="caution">
    <text evidence="8">The sequence shown here is derived from an EMBL/GenBank/DDBJ whole genome shotgun (WGS) entry which is preliminary data.</text>
</comment>
<keyword evidence="6" id="KW-0560">Oxidoreductase</keyword>
<evidence type="ECO:0000256" key="6">
    <source>
        <dbReference type="ARBA" id="ARBA00023002"/>
    </source>
</evidence>
<protein>
    <recommendedName>
        <fullName evidence="10">FAD/NAD(P)-binding domain-containing protein</fullName>
    </recommendedName>
</protein>
<dbReference type="PANTHER" id="PTHR43098:SF3">
    <property type="entry name" value="L-ORNITHINE N(5)-MONOOXYGENASE-RELATED"/>
    <property type="match status" value="1"/>
</dbReference>
<evidence type="ECO:0000256" key="7">
    <source>
        <dbReference type="ARBA" id="ARBA00023033"/>
    </source>
</evidence>
<dbReference type="GO" id="GO:0004499">
    <property type="term" value="F:N,N-dimethylaniline monooxygenase activity"/>
    <property type="evidence" value="ECO:0007669"/>
    <property type="project" value="InterPro"/>
</dbReference>
<evidence type="ECO:0000313" key="8">
    <source>
        <dbReference type="EMBL" id="KAF5104284.1"/>
    </source>
</evidence>
<dbReference type="InterPro" id="IPR050775">
    <property type="entry name" value="FAD-binding_Monooxygenases"/>
</dbReference>
<evidence type="ECO:0000256" key="4">
    <source>
        <dbReference type="ARBA" id="ARBA00022827"/>
    </source>
</evidence>
<dbReference type="InterPro" id="IPR020946">
    <property type="entry name" value="Flavin_mOase-like"/>
</dbReference>
<comment type="similarity">
    <text evidence="2">Belongs to the FAD-binding monooxygenase family.</text>
</comment>
<proteinExistence type="inferred from homology"/>
<gene>
    <name evidence="8" type="ORF">DV451_000780</name>
</gene>
<keyword evidence="4" id="KW-0274">FAD</keyword>
<dbReference type="Proteomes" id="UP000750522">
    <property type="component" value="Unassembled WGS sequence"/>
</dbReference>
<dbReference type="GO" id="GO:0050661">
    <property type="term" value="F:NADP binding"/>
    <property type="evidence" value="ECO:0007669"/>
    <property type="project" value="InterPro"/>
</dbReference>
<dbReference type="Gene3D" id="3.50.50.60">
    <property type="entry name" value="FAD/NAD(P)-binding domain"/>
    <property type="match status" value="2"/>
</dbReference>
<keyword evidence="3" id="KW-0285">Flavoprotein</keyword>
<dbReference type="PANTHER" id="PTHR43098">
    <property type="entry name" value="L-ORNITHINE N(5)-MONOOXYGENASE-RELATED"/>
    <property type="match status" value="1"/>
</dbReference>
<evidence type="ECO:0000256" key="2">
    <source>
        <dbReference type="ARBA" id="ARBA00010139"/>
    </source>
</evidence>
<organism evidence="8 9">
    <name type="scientific">Geotrichum candidum</name>
    <name type="common">Oospora lactis</name>
    <name type="synonym">Dipodascus geotrichum</name>
    <dbReference type="NCBI Taxonomy" id="1173061"/>
    <lineage>
        <taxon>Eukaryota</taxon>
        <taxon>Fungi</taxon>
        <taxon>Dikarya</taxon>
        <taxon>Ascomycota</taxon>
        <taxon>Saccharomycotina</taxon>
        <taxon>Dipodascomycetes</taxon>
        <taxon>Dipodascales</taxon>
        <taxon>Dipodascaceae</taxon>
        <taxon>Geotrichum</taxon>
    </lineage>
</organism>
<keyword evidence="5" id="KW-0521">NADP</keyword>